<keyword evidence="4" id="KW-1185">Reference proteome</keyword>
<protein>
    <recommendedName>
        <fullName evidence="2">Reverse transcriptase zinc-binding domain-containing protein</fullName>
    </recommendedName>
</protein>
<feature type="domain" description="Reverse transcriptase zinc-binding" evidence="2">
    <location>
        <begin position="325"/>
        <end position="408"/>
    </location>
</feature>
<gene>
    <name evidence="3" type="ORF">QVD17_39887</name>
</gene>
<feature type="region of interest" description="Disordered" evidence="1">
    <location>
        <begin position="92"/>
        <end position="146"/>
    </location>
</feature>
<comment type="caution">
    <text evidence="3">The sequence shown here is derived from an EMBL/GenBank/DDBJ whole genome shotgun (WGS) entry which is preliminary data.</text>
</comment>
<reference evidence="3" key="1">
    <citation type="journal article" date="2023" name="bioRxiv">
        <title>Improved chromosome-level genome assembly for marigold (Tagetes erecta).</title>
        <authorList>
            <person name="Jiang F."/>
            <person name="Yuan L."/>
            <person name="Wang S."/>
            <person name="Wang H."/>
            <person name="Xu D."/>
            <person name="Wang A."/>
            <person name="Fan W."/>
        </authorList>
    </citation>
    <scope>NUCLEOTIDE SEQUENCE</scope>
    <source>
        <strain evidence="3">WSJ</strain>
        <tissue evidence="3">Leaf</tissue>
    </source>
</reference>
<feature type="region of interest" description="Disordered" evidence="1">
    <location>
        <begin position="22"/>
        <end position="42"/>
    </location>
</feature>
<dbReference type="Proteomes" id="UP001229421">
    <property type="component" value="Unassembled WGS sequence"/>
</dbReference>
<name>A0AAD8JT98_TARER</name>
<evidence type="ECO:0000256" key="1">
    <source>
        <dbReference type="SAM" id="MobiDB-lite"/>
    </source>
</evidence>
<accession>A0AAD8JT98</accession>
<evidence type="ECO:0000313" key="3">
    <source>
        <dbReference type="EMBL" id="KAK1408251.1"/>
    </source>
</evidence>
<feature type="compositionally biased region" description="Basic and acidic residues" evidence="1">
    <location>
        <begin position="120"/>
        <end position="131"/>
    </location>
</feature>
<dbReference type="PANTHER" id="PTHR33116">
    <property type="entry name" value="REVERSE TRANSCRIPTASE ZINC-BINDING DOMAIN-CONTAINING PROTEIN-RELATED-RELATED"/>
    <property type="match status" value="1"/>
</dbReference>
<dbReference type="PANTHER" id="PTHR33116:SF76">
    <property type="entry name" value="DUF4283 DOMAIN-CONTAINING PROTEIN"/>
    <property type="match status" value="1"/>
</dbReference>
<dbReference type="Pfam" id="PF13966">
    <property type="entry name" value="zf-RVT"/>
    <property type="match status" value="1"/>
</dbReference>
<proteinExistence type="predicted"/>
<dbReference type="EMBL" id="JAUHHV010000011">
    <property type="protein sequence ID" value="KAK1408251.1"/>
    <property type="molecule type" value="Genomic_DNA"/>
</dbReference>
<dbReference type="AlphaFoldDB" id="A0AAD8JT98"/>
<feature type="compositionally biased region" description="Polar residues" evidence="1">
    <location>
        <begin position="436"/>
        <end position="452"/>
    </location>
</feature>
<evidence type="ECO:0000259" key="2">
    <source>
        <dbReference type="Pfam" id="PF13966"/>
    </source>
</evidence>
<feature type="region of interest" description="Disordered" evidence="1">
    <location>
        <begin position="436"/>
        <end position="460"/>
    </location>
</feature>
<sequence>MGEATPNPNTSQDVVEPILKTTNPLTGTMGEATPNPNTSQDVVEPMTFASKLKEGGKINFRRLESENLVDEADVVLPREAVINMKQRFANTLVGPSGTQKGEDEESVEDSGAGAHQMDTFIKEDSKNRMDESEGASTPGDARSVYVDSETEARADLLRKELDDIQIMLDKDPNDCGLREKERACSLEKSLWVEWIYDHKLKGRSFWEVEPRLSMSWGWRKILQVRELIRPYIHQKIGDGKNTFIWSDNWCEYSPLSSFITKRDIYRAGFSTSDKVDELVNDRNWRWPAAWYDLFPVLINIHVPVICNNRRDVSVWHDIYGVEHKFSIHNVWETIRYRSTKVDWYNIVWFTHCIPRHAFHVWLVCRKKLNTQDKMRTWDMNMRCCPLCVKDMDSHDHLFFECEYAIQVWKKVRQFTNLGHIEGVWDNIVSYLNTKESPSGSKRAGTPSTSGVNGLSDILDY</sequence>
<evidence type="ECO:0000313" key="4">
    <source>
        <dbReference type="Proteomes" id="UP001229421"/>
    </source>
</evidence>
<dbReference type="InterPro" id="IPR026960">
    <property type="entry name" value="RVT-Znf"/>
</dbReference>
<organism evidence="3 4">
    <name type="scientific">Tagetes erecta</name>
    <name type="common">African marigold</name>
    <dbReference type="NCBI Taxonomy" id="13708"/>
    <lineage>
        <taxon>Eukaryota</taxon>
        <taxon>Viridiplantae</taxon>
        <taxon>Streptophyta</taxon>
        <taxon>Embryophyta</taxon>
        <taxon>Tracheophyta</taxon>
        <taxon>Spermatophyta</taxon>
        <taxon>Magnoliopsida</taxon>
        <taxon>eudicotyledons</taxon>
        <taxon>Gunneridae</taxon>
        <taxon>Pentapetalae</taxon>
        <taxon>asterids</taxon>
        <taxon>campanulids</taxon>
        <taxon>Asterales</taxon>
        <taxon>Asteraceae</taxon>
        <taxon>Asteroideae</taxon>
        <taxon>Heliantheae alliance</taxon>
        <taxon>Tageteae</taxon>
        <taxon>Tagetes</taxon>
    </lineage>
</organism>